<name>A0ABQ9W1E8_SAGOE</name>
<evidence type="ECO:0000256" key="1">
    <source>
        <dbReference type="SAM" id="MobiDB-lite"/>
    </source>
</evidence>
<accession>A0ABQ9W1E8</accession>
<dbReference type="Proteomes" id="UP001266305">
    <property type="component" value="Unassembled WGS sequence"/>
</dbReference>
<protein>
    <submittedName>
        <fullName evidence="2">Uncharacterized protein</fullName>
    </submittedName>
</protein>
<gene>
    <name evidence="2" type="ORF">P7K49_008483</name>
</gene>
<reference evidence="2 3" key="1">
    <citation type="submission" date="2023-05" db="EMBL/GenBank/DDBJ databases">
        <title>B98-5 Cell Line De Novo Hybrid Assembly: An Optical Mapping Approach.</title>
        <authorList>
            <person name="Kananen K."/>
            <person name="Auerbach J.A."/>
            <person name="Kautto E."/>
            <person name="Blachly J.S."/>
        </authorList>
    </citation>
    <scope>NUCLEOTIDE SEQUENCE [LARGE SCALE GENOMIC DNA]</scope>
    <source>
        <strain evidence="2">B95-8</strain>
        <tissue evidence="2">Cell line</tissue>
    </source>
</reference>
<sequence length="133" mass="14916">MIPVPPLQTEQNNDTHAFTIQEHFAKRMVALKNKPQVTILGPDIFKTRMQCKRGKKRNKEEIGKNGESYSPTQTKVKWPKEEKSKRDKGQESAAKKRAPAEGQRGDPCAVQSSETSAQVQGIMCSHLMARISP</sequence>
<organism evidence="2 3">
    <name type="scientific">Saguinus oedipus</name>
    <name type="common">Cotton-top tamarin</name>
    <name type="synonym">Oedipomidas oedipus</name>
    <dbReference type="NCBI Taxonomy" id="9490"/>
    <lineage>
        <taxon>Eukaryota</taxon>
        <taxon>Metazoa</taxon>
        <taxon>Chordata</taxon>
        <taxon>Craniata</taxon>
        <taxon>Vertebrata</taxon>
        <taxon>Euteleostomi</taxon>
        <taxon>Mammalia</taxon>
        <taxon>Eutheria</taxon>
        <taxon>Euarchontoglires</taxon>
        <taxon>Primates</taxon>
        <taxon>Haplorrhini</taxon>
        <taxon>Platyrrhini</taxon>
        <taxon>Cebidae</taxon>
        <taxon>Callitrichinae</taxon>
        <taxon>Saguinus</taxon>
    </lineage>
</organism>
<dbReference type="EMBL" id="JASSZA010000004">
    <property type="protein sequence ID" value="KAK2114217.1"/>
    <property type="molecule type" value="Genomic_DNA"/>
</dbReference>
<comment type="caution">
    <text evidence="2">The sequence shown here is derived from an EMBL/GenBank/DDBJ whole genome shotgun (WGS) entry which is preliminary data.</text>
</comment>
<evidence type="ECO:0000313" key="2">
    <source>
        <dbReference type="EMBL" id="KAK2114217.1"/>
    </source>
</evidence>
<feature type="compositionally biased region" description="Polar residues" evidence="1">
    <location>
        <begin position="110"/>
        <end position="119"/>
    </location>
</feature>
<feature type="region of interest" description="Disordered" evidence="1">
    <location>
        <begin position="50"/>
        <end position="119"/>
    </location>
</feature>
<keyword evidence="3" id="KW-1185">Reference proteome</keyword>
<feature type="compositionally biased region" description="Basic and acidic residues" evidence="1">
    <location>
        <begin position="78"/>
        <end position="94"/>
    </location>
</feature>
<evidence type="ECO:0000313" key="3">
    <source>
        <dbReference type="Proteomes" id="UP001266305"/>
    </source>
</evidence>
<proteinExistence type="predicted"/>